<gene>
    <name evidence="6" type="ORF">DES43_11891</name>
</gene>
<feature type="domain" description="ABC transporter" evidence="5">
    <location>
        <begin position="24"/>
        <end position="257"/>
    </location>
</feature>
<name>A0A4R6YDF8_9HYPH</name>
<dbReference type="AlphaFoldDB" id="A0A4R6YDF8"/>
<keyword evidence="7" id="KW-1185">Reference proteome</keyword>
<comment type="similarity">
    <text evidence="1">Belongs to the ABC transporter superfamily.</text>
</comment>
<dbReference type="InterPro" id="IPR017871">
    <property type="entry name" value="ABC_transporter-like_CS"/>
</dbReference>
<evidence type="ECO:0000256" key="1">
    <source>
        <dbReference type="ARBA" id="ARBA00005417"/>
    </source>
</evidence>
<dbReference type="Pfam" id="PF00005">
    <property type="entry name" value="ABC_tran"/>
    <property type="match status" value="1"/>
</dbReference>
<keyword evidence="4 6" id="KW-0067">ATP-binding</keyword>
<evidence type="ECO:0000256" key="3">
    <source>
        <dbReference type="ARBA" id="ARBA00022741"/>
    </source>
</evidence>
<keyword evidence="2" id="KW-0813">Transport</keyword>
<dbReference type="SMART" id="SM00382">
    <property type="entry name" value="AAA"/>
    <property type="match status" value="1"/>
</dbReference>
<dbReference type="GO" id="GO:0005524">
    <property type="term" value="F:ATP binding"/>
    <property type="evidence" value="ECO:0007669"/>
    <property type="project" value="UniProtKB-KW"/>
</dbReference>
<dbReference type="InterPro" id="IPR003593">
    <property type="entry name" value="AAA+_ATPase"/>
</dbReference>
<dbReference type="SUPFAM" id="SSF52540">
    <property type="entry name" value="P-loop containing nucleoside triphosphate hydrolases"/>
    <property type="match status" value="1"/>
</dbReference>
<dbReference type="PANTHER" id="PTHR42788">
    <property type="entry name" value="TAURINE IMPORT ATP-BINDING PROTEIN-RELATED"/>
    <property type="match status" value="1"/>
</dbReference>
<dbReference type="GO" id="GO:0016887">
    <property type="term" value="F:ATP hydrolysis activity"/>
    <property type="evidence" value="ECO:0007669"/>
    <property type="project" value="InterPro"/>
</dbReference>
<evidence type="ECO:0000256" key="4">
    <source>
        <dbReference type="ARBA" id="ARBA00022840"/>
    </source>
</evidence>
<reference evidence="6 7" key="1">
    <citation type="submission" date="2019-03" db="EMBL/GenBank/DDBJ databases">
        <title>Genomic Encyclopedia of Type Strains, Phase IV (KMG-IV): sequencing the most valuable type-strain genomes for metagenomic binning, comparative biology and taxonomic classification.</title>
        <authorList>
            <person name="Goeker M."/>
        </authorList>
    </citation>
    <scope>NUCLEOTIDE SEQUENCE [LARGE SCALE GENOMIC DNA]</scope>
    <source>
        <strain evidence="6 7">DSM 11603</strain>
    </source>
</reference>
<dbReference type="InterPro" id="IPR003439">
    <property type="entry name" value="ABC_transporter-like_ATP-bd"/>
</dbReference>
<dbReference type="InterPro" id="IPR027417">
    <property type="entry name" value="P-loop_NTPase"/>
</dbReference>
<dbReference type="Gene3D" id="3.40.50.300">
    <property type="entry name" value="P-loop containing nucleotide triphosphate hydrolases"/>
    <property type="match status" value="1"/>
</dbReference>
<dbReference type="OrthoDB" id="9807242at2"/>
<dbReference type="CDD" id="cd03293">
    <property type="entry name" value="ABC_NrtD_SsuB_transporters"/>
    <property type="match status" value="1"/>
</dbReference>
<dbReference type="Proteomes" id="UP000294958">
    <property type="component" value="Unassembled WGS sequence"/>
</dbReference>
<organism evidence="6 7">
    <name type="scientific">Aquamicrobium defluvii</name>
    <dbReference type="NCBI Taxonomy" id="69279"/>
    <lineage>
        <taxon>Bacteria</taxon>
        <taxon>Pseudomonadati</taxon>
        <taxon>Pseudomonadota</taxon>
        <taxon>Alphaproteobacteria</taxon>
        <taxon>Hyphomicrobiales</taxon>
        <taxon>Phyllobacteriaceae</taxon>
        <taxon>Aquamicrobium</taxon>
    </lineage>
</organism>
<keyword evidence="3" id="KW-0547">Nucleotide-binding</keyword>
<evidence type="ECO:0000313" key="7">
    <source>
        <dbReference type="Proteomes" id="UP000294958"/>
    </source>
</evidence>
<dbReference type="EMBL" id="SNZF01000018">
    <property type="protein sequence ID" value="TDR33928.1"/>
    <property type="molecule type" value="Genomic_DNA"/>
</dbReference>
<evidence type="ECO:0000259" key="5">
    <source>
        <dbReference type="PROSITE" id="PS50893"/>
    </source>
</evidence>
<sequence>MAQKTSSQRGLHPASDRPITRDYVCVSDVSKTYQTPRNETIEALSHVSLTLTTGEFLSVVGPSGCGKSTLLKCIAGLSAPTSGLITVNGRPVKEPPPKMGIVFQRDILLDWLNIVDNVLLPIRYTRGHNPETARQSAMRLLDTIGLAGFEHNHPWELSGGMRQRVAICRSLLLEPDLLLMDEPFGALDALTRDELNLVLQRIWLRDEKSVLFITHSIQEAVFLSDRVVVMSPGPGRILEMLEIDLPRPRELEIRETPEFGRYSSHIRALLERHGAFRR</sequence>
<accession>A0A4R6YDF8</accession>
<evidence type="ECO:0000256" key="2">
    <source>
        <dbReference type="ARBA" id="ARBA00022448"/>
    </source>
</evidence>
<dbReference type="PROSITE" id="PS00211">
    <property type="entry name" value="ABC_TRANSPORTER_1"/>
    <property type="match status" value="1"/>
</dbReference>
<evidence type="ECO:0000313" key="6">
    <source>
        <dbReference type="EMBL" id="TDR33928.1"/>
    </source>
</evidence>
<dbReference type="PROSITE" id="PS50893">
    <property type="entry name" value="ABC_TRANSPORTER_2"/>
    <property type="match status" value="1"/>
</dbReference>
<comment type="caution">
    <text evidence="6">The sequence shown here is derived from an EMBL/GenBank/DDBJ whole genome shotgun (WGS) entry which is preliminary data.</text>
</comment>
<protein>
    <submittedName>
        <fullName evidence="6">NitT/TauT family transport system ATP-binding protein</fullName>
    </submittedName>
</protein>
<dbReference type="InterPro" id="IPR050166">
    <property type="entry name" value="ABC_transporter_ATP-bind"/>
</dbReference>
<dbReference type="RefSeq" id="WP_084496449.1">
    <property type="nucleotide sequence ID" value="NZ_KK073883.1"/>
</dbReference>
<dbReference type="PANTHER" id="PTHR42788:SF13">
    <property type="entry name" value="ALIPHATIC SULFONATES IMPORT ATP-BINDING PROTEIN SSUB"/>
    <property type="match status" value="1"/>
</dbReference>
<proteinExistence type="inferred from homology"/>